<keyword evidence="11" id="KW-1185">Reference proteome</keyword>
<comment type="similarity">
    <text evidence="2 7">Belongs to the peptidase C19 family.</text>
</comment>
<accession>L8HJV8</accession>
<feature type="region of interest" description="Disordered" evidence="8">
    <location>
        <begin position="388"/>
        <end position="439"/>
    </location>
</feature>
<feature type="region of interest" description="Disordered" evidence="8">
    <location>
        <begin position="556"/>
        <end position="594"/>
    </location>
</feature>
<dbReference type="Proteomes" id="UP000011083">
    <property type="component" value="Unassembled WGS sequence"/>
</dbReference>
<dbReference type="PROSITE" id="PS50235">
    <property type="entry name" value="USP_3"/>
    <property type="match status" value="1"/>
</dbReference>
<dbReference type="InterPro" id="IPR028889">
    <property type="entry name" value="USP"/>
</dbReference>
<dbReference type="SUPFAM" id="SSF103642">
    <property type="entry name" value="Sec-C motif"/>
    <property type="match status" value="1"/>
</dbReference>
<gene>
    <name evidence="10" type="ORF">ACA1_295790</name>
</gene>
<dbReference type="GO" id="GO:0005829">
    <property type="term" value="C:cytosol"/>
    <property type="evidence" value="ECO:0007669"/>
    <property type="project" value="TreeGrafter"/>
</dbReference>
<protein>
    <recommendedName>
        <fullName evidence="7">Ubiquitin carboxyl-terminal hydrolase</fullName>
        <ecNumber evidence="7">3.4.19.12</ecNumber>
    </recommendedName>
</protein>
<evidence type="ECO:0000313" key="10">
    <source>
        <dbReference type="EMBL" id="ELR25492.1"/>
    </source>
</evidence>
<dbReference type="Pfam" id="PF00443">
    <property type="entry name" value="UCH"/>
    <property type="match status" value="2"/>
</dbReference>
<dbReference type="Gene3D" id="3.10.450.50">
    <property type="match status" value="1"/>
</dbReference>
<dbReference type="PROSITE" id="PS00973">
    <property type="entry name" value="USP_2"/>
    <property type="match status" value="1"/>
</dbReference>
<comment type="catalytic activity">
    <reaction evidence="1 7">
        <text>Thiol-dependent hydrolysis of ester, thioester, amide, peptide and isopeptide bonds formed by the C-terminal Gly of ubiquitin (a 76-residue protein attached to proteins as an intracellular targeting signal).</text>
        <dbReference type="EC" id="3.4.19.12"/>
    </reaction>
</comment>
<organism evidence="10 11">
    <name type="scientific">Acanthamoeba castellanii (strain ATCC 30010 / Neff)</name>
    <dbReference type="NCBI Taxonomy" id="1257118"/>
    <lineage>
        <taxon>Eukaryota</taxon>
        <taxon>Amoebozoa</taxon>
        <taxon>Discosea</taxon>
        <taxon>Longamoebia</taxon>
        <taxon>Centramoebida</taxon>
        <taxon>Acanthamoebidae</taxon>
        <taxon>Acanthamoeba</taxon>
    </lineage>
</organism>
<evidence type="ECO:0000256" key="7">
    <source>
        <dbReference type="RuleBase" id="RU366025"/>
    </source>
</evidence>
<dbReference type="InterPro" id="IPR018200">
    <property type="entry name" value="USP_CS"/>
</dbReference>
<evidence type="ECO:0000256" key="3">
    <source>
        <dbReference type="ARBA" id="ARBA00022670"/>
    </source>
</evidence>
<dbReference type="InterPro" id="IPR001394">
    <property type="entry name" value="Peptidase_C19_UCH"/>
</dbReference>
<feature type="compositionally biased region" description="Low complexity" evidence="8">
    <location>
        <begin position="416"/>
        <end position="434"/>
    </location>
</feature>
<dbReference type="KEGG" id="acan:ACA1_295790"/>
<feature type="region of interest" description="Disordered" evidence="8">
    <location>
        <begin position="35"/>
        <end position="60"/>
    </location>
</feature>
<dbReference type="SUPFAM" id="SSF54001">
    <property type="entry name" value="Cysteine proteinases"/>
    <property type="match status" value="1"/>
</dbReference>
<dbReference type="PANTHER" id="PTHR24006">
    <property type="entry name" value="UBIQUITIN CARBOXYL-TERMINAL HYDROLASE"/>
    <property type="match status" value="1"/>
</dbReference>
<evidence type="ECO:0000256" key="6">
    <source>
        <dbReference type="ARBA" id="ARBA00022807"/>
    </source>
</evidence>
<dbReference type="PROSITE" id="PS00972">
    <property type="entry name" value="USP_1"/>
    <property type="match status" value="1"/>
</dbReference>
<dbReference type="Pfam" id="PF02810">
    <property type="entry name" value="SEC-C"/>
    <property type="match status" value="1"/>
</dbReference>
<feature type="compositionally biased region" description="Low complexity" evidence="8">
    <location>
        <begin position="388"/>
        <end position="402"/>
    </location>
</feature>
<dbReference type="PANTHER" id="PTHR24006:SF758">
    <property type="entry name" value="UBIQUITIN CARBOXYL-TERMINAL HYDROLASE 36"/>
    <property type="match status" value="1"/>
</dbReference>
<dbReference type="InterPro" id="IPR004027">
    <property type="entry name" value="SEC_C_motif"/>
</dbReference>
<dbReference type="EC" id="3.4.19.12" evidence="7"/>
<sequence>MWLAQHWVSGHKGQCGALSAQKQYIATTAAATTASAKQQAPQKTAAPQPQPSLKKSTEATNAAPSLFSPTQLSNLLSTRPQELGVGLVNRGNTCYINSVLQCFSHTAPLRAYLASSEHSRSCKVRTHGFCLLCALEEHTKQLFREFASSVMMGMQSSILQNYRAQHPNGPPNLGPGFEETSLVYQLFGGRSRSRVRCGACSAIVTNYEPFLDLNLELSAGASLEEALDSYTTIEHFDLSTGYKCGRCNKVVTAQKQLTVDRAPPILVVQLKRFDVMSGGGKINKTVTFREQLDIAKVMSEDKKEEGGVLYELYGTIVHYGRTMFSGHYVSFIKSNGLWHLFDDDQVVEVNNAIVLKQNAYMLFFQRVYTPEQMARQEQQLLQLPQQLSLPQESQQQQQQQQQSKSQRRRNNKKTNEANNAQQQQQTAAPAVATEAKAEPPPEWKLPKYRVFYTEEESGEESWIKDLLLVAEVPAELPFEVDPKAARASFYQANATLVATMPLKRDDADADADATKPDHQATSAAADVEVALLPDRRFVLKEIGVDPEKELNVEPVATEEKEKEVETVAATTTKPADAAASTTSDDDKKVPTTAPALPFMDLGRLKQALADESNKEEASYAKLWDDIRAFYAAVKSGDAAGYLQLRSAIQRQEAQRSQQLAQDDEEQFMLKLKKTKRNDPCPCNSGRKFKQCHGMA</sequence>
<dbReference type="GO" id="GO:0016579">
    <property type="term" value="P:protein deubiquitination"/>
    <property type="evidence" value="ECO:0007669"/>
    <property type="project" value="InterPro"/>
</dbReference>
<dbReference type="Gene3D" id="3.90.70.10">
    <property type="entry name" value="Cysteine proteinases"/>
    <property type="match status" value="1"/>
</dbReference>
<dbReference type="EMBL" id="KB007805">
    <property type="protein sequence ID" value="ELR25492.1"/>
    <property type="molecule type" value="Genomic_DNA"/>
</dbReference>
<dbReference type="STRING" id="1257118.L8HJV8"/>
<dbReference type="InterPro" id="IPR038765">
    <property type="entry name" value="Papain-like_cys_pep_sf"/>
</dbReference>
<dbReference type="RefSeq" id="XP_004368247.1">
    <property type="nucleotide sequence ID" value="XM_004368190.1"/>
</dbReference>
<feature type="compositionally biased region" description="Low complexity" evidence="8">
    <location>
        <begin position="35"/>
        <end position="47"/>
    </location>
</feature>
<dbReference type="GeneID" id="14926551"/>
<evidence type="ECO:0000256" key="2">
    <source>
        <dbReference type="ARBA" id="ARBA00009085"/>
    </source>
</evidence>
<dbReference type="GO" id="GO:0004843">
    <property type="term" value="F:cysteine-type deubiquitinase activity"/>
    <property type="evidence" value="ECO:0007669"/>
    <property type="project" value="UniProtKB-UniRule"/>
</dbReference>
<keyword evidence="5 7" id="KW-0378">Hydrolase</keyword>
<dbReference type="InterPro" id="IPR050164">
    <property type="entry name" value="Peptidase_C19"/>
</dbReference>
<feature type="compositionally biased region" description="Low complexity" evidence="8">
    <location>
        <begin position="566"/>
        <end position="582"/>
    </location>
</feature>
<evidence type="ECO:0000256" key="4">
    <source>
        <dbReference type="ARBA" id="ARBA00022786"/>
    </source>
</evidence>
<keyword evidence="3 7" id="KW-0645">Protease</keyword>
<dbReference type="VEuPathDB" id="AmoebaDB:ACA1_295790"/>
<dbReference type="OrthoDB" id="292964at2759"/>
<dbReference type="GO" id="GO:0005634">
    <property type="term" value="C:nucleus"/>
    <property type="evidence" value="ECO:0007669"/>
    <property type="project" value="TreeGrafter"/>
</dbReference>
<evidence type="ECO:0000256" key="5">
    <source>
        <dbReference type="ARBA" id="ARBA00022801"/>
    </source>
</evidence>
<dbReference type="GO" id="GO:0006508">
    <property type="term" value="P:proteolysis"/>
    <property type="evidence" value="ECO:0007669"/>
    <property type="project" value="UniProtKB-KW"/>
</dbReference>
<reference evidence="10 11" key="1">
    <citation type="journal article" date="2013" name="Genome Biol.">
        <title>Genome of Acanthamoeba castellanii highlights extensive lateral gene transfer and early evolution of tyrosine kinase signaling.</title>
        <authorList>
            <person name="Clarke M."/>
            <person name="Lohan A.J."/>
            <person name="Liu B."/>
            <person name="Lagkouvardos I."/>
            <person name="Roy S."/>
            <person name="Zafar N."/>
            <person name="Bertelli C."/>
            <person name="Schilde C."/>
            <person name="Kianianmomeni A."/>
            <person name="Burglin T.R."/>
            <person name="Frech C."/>
            <person name="Turcotte B."/>
            <person name="Kopec K.O."/>
            <person name="Synnott J.M."/>
            <person name="Choo C."/>
            <person name="Paponov I."/>
            <person name="Finkler A."/>
            <person name="Soon Heng Tan C."/>
            <person name="Hutchins A.P."/>
            <person name="Weinmeier T."/>
            <person name="Rattei T."/>
            <person name="Chu J.S."/>
            <person name="Gimenez G."/>
            <person name="Irimia M."/>
            <person name="Rigden D.J."/>
            <person name="Fitzpatrick D.A."/>
            <person name="Lorenzo-Morales J."/>
            <person name="Bateman A."/>
            <person name="Chiu C.H."/>
            <person name="Tang P."/>
            <person name="Hegemann P."/>
            <person name="Fromm H."/>
            <person name="Raoult D."/>
            <person name="Greub G."/>
            <person name="Miranda-Saavedra D."/>
            <person name="Chen N."/>
            <person name="Nash P."/>
            <person name="Ginger M.L."/>
            <person name="Horn M."/>
            <person name="Schaap P."/>
            <person name="Caler L."/>
            <person name="Loftus B."/>
        </authorList>
    </citation>
    <scope>NUCLEOTIDE SEQUENCE [LARGE SCALE GENOMIC DNA]</scope>
    <source>
        <strain evidence="10 11">Neff</strain>
    </source>
</reference>
<evidence type="ECO:0000259" key="9">
    <source>
        <dbReference type="PROSITE" id="PS50235"/>
    </source>
</evidence>
<name>L8HJV8_ACACF</name>
<keyword evidence="6 7" id="KW-0788">Thiol protease</keyword>
<evidence type="ECO:0000313" key="11">
    <source>
        <dbReference type="Proteomes" id="UP000011083"/>
    </source>
</evidence>
<evidence type="ECO:0000256" key="8">
    <source>
        <dbReference type="SAM" id="MobiDB-lite"/>
    </source>
</evidence>
<evidence type="ECO:0000256" key="1">
    <source>
        <dbReference type="ARBA" id="ARBA00000707"/>
    </source>
</evidence>
<proteinExistence type="inferred from homology"/>
<keyword evidence="4 7" id="KW-0833">Ubl conjugation pathway</keyword>
<feature type="compositionally biased region" description="Basic and acidic residues" evidence="8">
    <location>
        <begin position="556"/>
        <end position="565"/>
    </location>
</feature>
<feature type="domain" description="USP" evidence="9">
    <location>
        <begin position="85"/>
        <end position="367"/>
    </location>
</feature>
<dbReference type="AlphaFoldDB" id="L8HJV8"/>